<evidence type="ECO:0000313" key="1">
    <source>
        <dbReference type="EMBL" id="TNV78554.1"/>
    </source>
</evidence>
<reference evidence="1" key="1">
    <citation type="submission" date="2019-06" db="EMBL/GenBank/DDBJ databases">
        <authorList>
            <person name="Zheng W."/>
        </authorList>
    </citation>
    <scope>NUCLEOTIDE SEQUENCE</scope>
    <source>
        <strain evidence="1">QDHG01</strain>
    </source>
</reference>
<dbReference type="AlphaFoldDB" id="A0A8J8NPN5"/>
<dbReference type="EMBL" id="RRYP01010175">
    <property type="protein sequence ID" value="TNV78554.1"/>
    <property type="molecule type" value="Genomic_DNA"/>
</dbReference>
<protein>
    <submittedName>
        <fullName evidence="1">Uncharacterized protein</fullName>
    </submittedName>
</protein>
<sequence length="117" mass="13699">MKNKCLLNYSIELQKYSLAYTQLHKLIVIWFANQKMLLTLLKLIGMRSSLEILICSDLPNLSPSQNKYFLTRLFVNANHQKTKQHGRQAWIIEKAFVISFNFSISRSIHLIQTDTNQ</sequence>
<organism evidence="1 2">
    <name type="scientific">Halteria grandinella</name>
    <dbReference type="NCBI Taxonomy" id="5974"/>
    <lineage>
        <taxon>Eukaryota</taxon>
        <taxon>Sar</taxon>
        <taxon>Alveolata</taxon>
        <taxon>Ciliophora</taxon>
        <taxon>Intramacronucleata</taxon>
        <taxon>Spirotrichea</taxon>
        <taxon>Stichotrichia</taxon>
        <taxon>Sporadotrichida</taxon>
        <taxon>Halteriidae</taxon>
        <taxon>Halteria</taxon>
    </lineage>
</organism>
<proteinExistence type="predicted"/>
<comment type="caution">
    <text evidence="1">The sequence shown here is derived from an EMBL/GenBank/DDBJ whole genome shotgun (WGS) entry which is preliminary data.</text>
</comment>
<evidence type="ECO:0000313" key="2">
    <source>
        <dbReference type="Proteomes" id="UP000785679"/>
    </source>
</evidence>
<dbReference type="Proteomes" id="UP000785679">
    <property type="component" value="Unassembled WGS sequence"/>
</dbReference>
<gene>
    <name evidence="1" type="ORF">FGO68_gene1259</name>
</gene>
<accession>A0A8J8NPN5</accession>
<name>A0A8J8NPN5_HALGN</name>
<keyword evidence="2" id="KW-1185">Reference proteome</keyword>